<dbReference type="EMBL" id="KF602047">
    <property type="protein sequence ID" value="AHE38712.1"/>
    <property type="molecule type" value="Genomic_DNA"/>
</dbReference>
<dbReference type="RefSeq" id="WP_024126094.1">
    <property type="nucleotide sequence ID" value="NC_023282.1"/>
</dbReference>
<protein>
    <submittedName>
        <fullName evidence="1">Uncharacterized protein</fullName>
    </submittedName>
</protein>
<dbReference type="AlphaFoldDB" id="V9Z2C2"/>
<evidence type="ECO:0000313" key="1">
    <source>
        <dbReference type="EMBL" id="AHE38712.1"/>
    </source>
</evidence>
<organism evidence="1">
    <name type="scientific">Streptomyces sp. FR1</name>
    <dbReference type="NCBI Taxonomy" id="349971"/>
    <lineage>
        <taxon>Bacteria</taxon>
        <taxon>Bacillati</taxon>
        <taxon>Actinomycetota</taxon>
        <taxon>Actinomycetes</taxon>
        <taxon>Kitasatosporales</taxon>
        <taxon>Streptomycetaceae</taxon>
        <taxon>Streptomyces</taxon>
    </lineage>
</organism>
<proteinExistence type="predicted"/>
<accession>V9Z2C2</accession>
<sequence>MEADAIALDGFLDEEKVPGLHGSTARFRIVVSPTDERADEMVMPCTVTDPAMAAAVLYDLVPGDLLRVTGYFRAPRTPDEPMWLDVTTLEFLREAPAQSPEGVGDGELDFLTADAGDIYQRTGISVHVADCGLFERHGTYLLWHDGDVAVTSVWAHTGAWVGETDDADRIGDLIADYERRPADG</sequence>
<name>V9Z2C2_9ACTN</name>
<keyword evidence="1" id="KW-0614">Plasmid</keyword>
<reference evidence="1" key="1">
    <citation type="submission" date="2013-09" db="EMBL/GenBank/DDBJ databases">
        <title>Complete nucleotide sequence of Streptomyces linear plasmid pFRL2.</title>
        <authorList>
            <person name="Chen Z."/>
            <person name="Fang P."/>
            <person name="Qin Z."/>
        </authorList>
    </citation>
    <scope>NUCLEOTIDE SEQUENCE</scope>
    <source>
        <plasmid evidence="1">pFRL2</plasmid>
    </source>
</reference>
<geneLocation type="plasmid" evidence="1">
    <name>pFRL2</name>
</geneLocation>
<gene>
    <name evidence="1" type="ORF">pFRL2_37c</name>
</gene>